<dbReference type="RefSeq" id="XP_005537172.1">
    <property type="nucleotide sequence ID" value="XM_005537115.1"/>
</dbReference>
<evidence type="ECO:0000256" key="1">
    <source>
        <dbReference type="ARBA" id="ARBA00013172"/>
    </source>
</evidence>
<organism evidence="4 5">
    <name type="scientific">Cyanidioschyzon merolae (strain NIES-3377 / 10D)</name>
    <name type="common">Unicellular red alga</name>
    <dbReference type="NCBI Taxonomy" id="280699"/>
    <lineage>
        <taxon>Eukaryota</taxon>
        <taxon>Rhodophyta</taxon>
        <taxon>Bangiophyceae</taxon>
        <taxon>Cyanidiales</taxon>
        <taxon>Cyanidiaceae</taxon>
        <taxon>Cyanidioschyzon</taxon>
    </lineage>
</organism>
<name>M1UTK4_CYAM1</name>
<proteinExistence type="predicted"/>
<dbReference type="InterPro" id="IPR050559">
    <property type="entry name" value="P-Pant_transferase_sf"/>
</dbReference>
<reference evidence="4 5" key="1">
    <citation type="journal article" date="2004" name="Nature">
        <title>Genome sequence of the ultrasmall unicellular red alga Cyanidioschyzon merolae 10D.</title>
        <authorList>
            <person name="Matsuzaki M."/>
            <person name="Misumi O."/>
            <person name="Shin-i T."/>
            <person name="Maruyama S."/>
            <person name="Takahara M."/>
            <person name="Miyagishima S."/>
            <person name="Mori T."/>
            <person name="Nishida K."/>
            <person name="Yagisawa F."/>
            <person name="Nishida K."/>
            <person name="Yoshida Y."/>
            <person name="Nishimura Y."/>
            <person name="Nakao S."/>
            <person name="Kobayashi T."/>
            <person name="Momoyama Y."/>
            <person name="Higashiyama T."/>
            <person name="Minoda A."/>
            <person name="Sano M."/>
            <person name="Nomoto H."/>
            <person name="Oishi K."/>
            <person name="Hayashi H."/>
            <person name="Ohta F."/>
            <person name="Nishizaka S."/>
            <person name="Haga S."/>
            <person name="Miura S."/>
            <person name="Morishita T."/>
            <person name="Kabeya Y."/>
            <person name="Terasawa K."/>
            <person name="Suzuki Y."/>
            <person name="Ishii Y."/>
            <person name="Asakawa S."/>
            <person name="Takano H."/>
            <person name="Ohta N."/>
            <person name="Kuroiwa H."/>
            <person name="Tanaka K."/>
            <person name="Shimizu N."/>
            <person name="Sugano S."/>
            <person name="Sato N."/>
            <person name="Nozaki H."/>
            <person name="Ogasawara N."/>
            <person name="Kohara Y."/>
            <person name="Kuroiwa T."/>
        </authorList>
    </citation>
    <scope>NUCLEOTIDE SEQUENCE [LARGE SCALE GENOMIC DNA]</scope>
    <source>
        <strain evidence="4 5">10D</strain>
    </source>
</reference>
<dbReference type="EMBL" id="AP006495">
    <property type="protein sequence ID" value="BAM81136.1"/>
    <property type="molecule type" value="Genomic_DNA"/>
</dbReference>
<dbReference type="InterPro" id="IPR037143">
    <property type="entry name" value="4-PPantetheinyl_Trfase_dom_sf"/>
</dbReference>
<gene>
    <name evidence="4" type="ORF">CYME_CMM315C</name>
</gene>
<dbReference type="OrthoDB" id="10474860at2759"/>
<evidence type="ECO:0000256" key="2">
    <source>
        <dbReference type="ARBA" id="ARBA00022679"/>
    </source>
</evidence>
<dbReference type="GeneID" id="16995005"/>
<protein>
    <recommendedName>
        <fullName evidence="1">holo-[acyl-carrier-protein] synthase</fullName>
        <ecNumber evidence="1">2.7.8.7</ecNumber>
    </recommendedName>
</protein>
<evidence type="ECO:0000256" key="3">
    <source>
        <dbReference type="SAM" id="MobiDB-lite"/>
    </source>
</evidence>
<feature type="region of interest" description="Disordered" evidence="3">
    <location>
        <begin position="247"/>
        <end position="267"/>
    </location>
</feature>
<sequence length="267" mass="29368">MTLVRRAWVPPPLKPAGALQSLWQDLEPGVVHLWRLCWSRVDLPLDWLSEDERAYAQQSQSARRRREFCTCRAAWRAVLARYYQPQACVPQSVALARTATGKPFLQNGYVRFNTSHTRDWAVLAVTGPTSAIGCDVEHLDRRIRDPLGLARRLGLDTFQAPAPDTLATLSQQLLLTWSEREAVAKALDVSLARIPATPQCSVVRVPVLTGQVLASIAVAPAQPVKRIEAFALDTLTPAAWRTLAHAQPSGAMENATASEQQATSPPP</sequence>
<dbReference type="GO" id="GO:0019878">
    <property type="term" value="P:lysine biosynthetic process via aminoadipic acid"/>
    <property type="evidence" value="ECO:0007669"/>
    <property type="project" value="TreeGrafter"/>
</dbReference>
<dbReference type="PANTHER" id="PTHR12215:SF10">
    <property type="entry name" value="L-AMINOADIPATE-SEMIALDEHYDE DEHYDROGENASE-PHOSPHOPANTETHEINYL TRANSFERASE"/>
    <property type="match status" value="1"/>
</dbReference>
<dbReference type="Gene3D" id="3.90.470.20">
    <property type="entry name" value="4'-phosphopantetheinyl transferase domain"/>
    <property type="match status" value="1"/>
</dbReference>
<dbReference type="SUPFAM" id="SSF56214">
    <property type="entry name" value="4'-phosphopantetheinyl transferase"/>
    <property type="match status" value="1"/>
</dbReference>
<reference evidence="4 5" key="2">
    <citation type="journal article" date="2007" name="BMC Biol.">
        <title>A 100%-complete sequence reveals unusually simple genomic features in the hot-spring red alga Cyanidioschyzon merolae.</title>
        <authorList>
            <person name="Nozaki H."/>
            <person name="Takano H."/>
            <person name="Misumi O."/>
            <person name="Terasawa K."/>
            <person name="Matsuzaki M."/>
            <person name="Maruyama S."/>
            <person name="Nishida K."/>
            <person name="Yagisawa F."/>
            <person name="Yoshida Y."/>
            <person name="Fujiwara T."/>
            <person name="Takio S."/>
            <person name="Tamura K."/>
            <person name="Chung S.J."/>
            <person name="Nakamura S."/>
            <person name="Kuroiwa H."/>
            <person name="Tanaka K."/>
            <person name="Sato N."/>
            <person name="Kuroiwa T."/>
        </authorList>
    </citation>
    <scope>NUCLEOTIDE SEQUENCE [LARGE SCALE GENOMIC DNA]</scope>
    <source>
        <strain evidence="4 5">10D</strain>
    </source>
</reference>
<dbReference type="EC" id="2.7.8.7" evidence="1"/>
<accession>M1UTK4</accession>
<dbReference type="Proteomes" id="UP000007014">
    <property type="component" value="Chromosome 13"/>
</dbReference>
<feature type="compositionally biased region" description="Polar residues" evidence="3">
    <location>
        <begin position="255"/>
        <end position="267"/>
    </location>
</feature>
<evidence type="ECO:0000313" key="5">
    <source>
        <dbReference type="Proteomes" id="UP000007014"/>
    </source>
</evidence>
<dbReference type="GO" id="GO:0000287">
    <property type="term" value="F:magnesium ion binding"/>
    <property type="evidence" value="ECO:0007669"/>
    <property type="project" value="InterPro"/>
</dbReference>
<dbReference type="Gramene" id="CMM315CT">
    <property type="protein sequence ID" value="CMM315CT"/>
    <property type="gene ID" value="CMM315C"/>
</dbReference>
<evidence type="ECO:0000313" key="4">
    <source>
        <dbReference type="EMBL" id="BAM81136.1"/>
    </source>
</evidence>
<dbReference type="PANTHER" id="PTHR12215">
    <property type="entry name" value="PHOSPHOPANTETHEINE TRANSFERASE"/>
    <property type="match status" value="1"/>
</dbReference>
<dbReference type="GO" id="GO:0005829">
    <property type="term" value="C:cytosol"/>
    <property type="evidence" value="ECO:0007669"/>
    <property type="project" value="TreeGrafter"/>
</dbReference>
<dbReference type="KEGG" id="cme:CYME_CMM315C"/>
<keyword evidence="2" id="KW-0808">Transferase</keyword>
<dbReference type="HOGENOM" id="CLU_1043342_0_0_1"/>
<keyword evidence="5" id="KW-1185">Reference proteome</keyword>
<dbReference type="AlphaFoldDB" id="M1UTK4"/>
<dbReference type="GO" id="GO:0008897">
    <property type="term" value="F:holo-[acyl-carrier-protein] synthase activity"/>
    <property type="evidence" value="ECO:0007669"/>
    <property type="project" value="UniProtKB-EC"/>
</dbReference>